<feature type="binding site" description="axial binding residue" evidence="6">
    <location>
        <position position="113"/>
    </location>
    <ligand>
        <name>heme c</name>
        <dbReference type="ChEBI" id="CHEBI:61717"/>
        <label>1</label>
    </ligand>
    <ligandPart>
        <name>Fe</name>
        <dbReference type="ChEBI" id="CHEBI:18248"/>
    </ligandPart>
</feature>
<reference evidence="8" key="1">
    <citation type="submission" date="2019-03" db="EMBL/GenBank/DDBJ databases">
        <title>Lake Tanganyika Metagenome-Assembled Genomes (MAGs).</title>
        <authorList>
            <person name="Tran P."/>
        </authorList>
    </citation>
    <scope>NUCLEOTIDE SEQUENCE</scope>
    <source>
        <strain evidence="8">M_DeepCast_400m_m2_100</strain>
    </source>
</reference>
<feature type="binding site" description="axial binding residue" evidence="6">
    <location>
        <position position="130"/>
    </location>
    <ligand>
        <name>heme c</name>
        <dbReference type="ChEBI" id="CHEBI:61717"/>
        <label>1</label>
    </ligand>
    <ligandPart>
        <name>Fe</name>
        <dbReference type="ChEBI" id="CHEBI:18248"/>
    </ligandPart>
</feature>
<feature type="binding site" description="axial binding residue" evidence="6">
    <location>
        <position position="112"/>
    </location>
    <ligand>
        <name>heme c</name>
        <dbReference type="ChEBI" id="CHEBI:61717"/>
        <label>1</label>
    </ligand>
    <ligandPart>
        <name>Fe</name>
        <dbReference type="ChEBI" id="CHEBI:18248"/>
    </ligandPart>
</feature>
<evidence type="ECO:0000256" key="2">
    <source>
        <dbReference type="ARBA" id="ARBA00022617"/>
    </source>
</evidence>
<dbReference type="GO" id="GO:0009055">
    <property type="term" value="F:electron transfer activity"/>
    <property type="evidence" value="ECO:0007669"/>
    <property type="project" value="InterPro"/>
</dbReference>
<evidence type="ECO:0000256" key="3">
    <source>
        <dbReference type="ARBA" id="ARBA00022723"/>
    </source>
</evidence>
<comment type="caution">
    <text evidence="8">The sequence shown here is derived from an EMBL/GenBank/DDBJ whole genome shotgun (WGS) entry which is preliminary data.</text>
</comment>
<protein>
    <recommendedName>
        <fullName evidence="7">Class III cytochrome C domain-containing protein</fullName>
    </recommendedName>
</protein>
<name>A0A938BMN3_UNCEI</name>
<dbReference type="EMBL" id="VGIY01000291">
    <property type="protein sequence ID" value="MBM3318209.1"/>
    <property type="molecule type" value="Genomic_DNA"/>
</dbReference>
<feature type="binding site" description="axial binding residue" evidence="6">
    <location>
        <position position="59"/>
    </location>
    <ligand>
        <name>heme c</name>
        <dbReference type="ChEBI" id="CHEBI:61717"/>
        <label>1</label>
    </ligand>
    <ligandPart>
        <name>Fe</name>
        <dbReference type="ChEBI" id="CHEBI:18248"/>
    </ligandPart>
</feature>
<feature type="binding site" description="axial binding residue" evidence="6">
    <location>
        <position position="134"/>
    </location>
    <ligand>
        <name>heme c</name>
        <dbReference type="ChEBI" id="CHEBI:61717"/>
        <label>1</label>
    </ligand>
    <ligandPart>
        <name>Fe</name>
        <dbReference type="ChEBI" id="CHEBI:18248"/>
    </ligandPart>
</feature>
<keyword evidence="3 6" id="KW-0479">Metal-binding</keyword>
<dbReference type="Proteomes" id="UP000748308">
    <property type="component" value="Unassembled WGS sequence"/>
</dbReference>
<feature type="binding site" description="covalent" evidence="6">
    <location>
        <position position="64"/>
    </location>
    <ligand>
        <name>heme c</name>
        <dbReference type="ChEBI" id="CHEBI:61717"/>
        <label>1</label>
    </ligand>
</feature>
<gene>
    <name evidence="8" type="ORF">FJY75_10215</name>
</gene>
<feature type="binding site" description="axial binding residue" evidence="6">
    <location>
        <position position="63"/>
    </location>
    <ligand>
        <name>heme c</name>
        <dbReference type="ChEBI" id="CHEBI:61717"/>
        <label>1</label>
    </ligand>
    <ligandPart>
        <name>Fe</name>
        <dbReference type="ChEBI" id="CHEBI:18248"/>
    </ligandPart>
</feature>
<evidence type="ECO:0000256" key="5">
    <source>
        <dbReference type="ARBA" id="ARBA00023004"/>
    </source>
</evidence>
<keyword evidence="2 6" id="KW-0349">Heme</keyword>
<dbReference type="InterPro" id="IPR002322">
    <property type="entry name" value="Cyt_c_III"/>
</dbReference>
<feature type="binding site" description="axial binding residue" evidence="6">
    <location>
        <position position="62"/>
    </location>
    <ligand>
        <name>heme c</name>
        <dbReference type="ChEBI" id="CHEBI:61717"/>
        <label>1</label>
    </ligand>
    <ligandPart>
        <name>Fe</name>
        <dbReference type="ChEBI" id="CHEBI:18248"/>
    </ligandPart>
</feature>
<evidence type="ECO:0000256" key="4">
    <source>
        <dbReference type="ARBA" id="ARBA00022982"/>
    </source>
</evidence>
<feature type="binding site" description="axial binding residue" evidence="6">
    <location>
        <position position="77"/>
    </location>
    <ligand>
        <name>heme c</name>
        <dbReference type="ChEBI" id="CHEBI:61717"/>
        <label>1</label>
    </ligand>
    <ligandPart>
        <name>Fe</name>
        <dbReference type="ChEBI" id="CHEBI:18248"/>
    </ligandPart>
</feature>
<dbReference type="InterPro" id="IPR036280">
    <property type="entry name" value="Multihaem_cyt_sf"/>
</dbReference>
<evidence type="ECO:0000313" key="8">
    <source>
        <dbReference type="EMBL" id="MBM3318209.1"/>
    </source>
</evidence>
<feature type="binding site" description="axial binding residue" evidence="6">
    <location>
        <position position="54"/>
    </location>
    <ligand>
        <name>heme c</name>
        <dbReference type="ChEBI" id="CHEBI:61717"/>
        <label>3</label>
    </ligand>
    <ligandPart>
        <name>Fe</name>
        <dbReference type="ChEBI" id="CHEBI:18248"/>
    </ligandPart>
</feature>
<feature type="binding site" description="covalent" evidence="6">
    <location>
        <position position="133"/>
    </location>
    <ligand>
        <name>heme c</name>
        <dbReference type="ChEBI" id="CHEBI:61717"/>
        <label>4</label>
    </ligand>
</feature>
<feature type="domain" description="Class III cytochrome C" evidence="7">
    <location>
        <begin position="43"/>
        <end position="134"/>
    </location>
</feature>
<comment type="cofactor">
    <cofactor evidence="6">
        <name>heme c</name>
        <dbReference type="ChEBI" id="CHEBI:61717"/>
    </cofactor>
    <text evidence="6">Binds 4 heme c groups covalently per monomer.</text>
</comment>
<dbReference type="GO" id="GO:0046872">
    <property type="term" value="F:metal ion binding"/>
    <property type="evidence" value="ECO:0007669"/>
    <property type="project" value="UniProtKB-KW"/>
</dbReference>
<sequence length="251" mass="26304">MNGSVRSRWVLIGGVALLVLGLAGFALPGRAPSPPLRIFYANAGGAVLFPHAGHEKISCAECHHEQAGGAPRSCLICHHEGSFELTDWEDDSMAEVHAELVSAGDLSSCLGCHAHADLIKPLRAASRSSCAQCHDSGLPELRAGHGCAGCHAVDASIPVSACRSCHQTGEGEAKSCDSCHGGSGYERDMMGHAELAAIEGHTCSSCHVATRHADAVHHGCNRCHLDLEKGAFFARSREDASTVCGTCHMKH</sequence>
<feature type="binding site" description="axial binding residue" evidence="6">
    <location>
        <position position="51"/>
    </location>
    <ligand>
        <name>heme c</name>
        <dbReference type="ChEBI" id="CHEBI:61717"/>
        <label>1</label>
    </ligand>
    <ligandPart>
        <name>Fe</name>
        <dbReference type="ChEBI" id="CHEBI:18248"/>
    </ligandPart>
</feature>
<evidence type="ECO:0000313" key="9">
    <source>
        <dbReference type="Proteomes" id="UP000748308"/>
    </source>
</evidence>
<evidence type="ECO:0000256" key="1">
    <source>
        <dbReference type="ARBA" id="ARBA00022448"/>
    </source>
</evidence>
<dbReference type="InterPro" id="IPR020942">
    <property type="entry name" value="Cyt_c_III_dom"/>
</dbReference>
<dbReference type="CDD" id="cd08168">
    <property type="entry name" value="Cytochrom_C3"/>
    <property type="match status" value="1"/>
</dbReference>
<keyword evidence="4" id="KW-0249">Electron transport</keyword>
<accession>A0A938BMN3</accession>
<dbReference type="Gene3D" id="3.90.10.10">
    <property type="entry name" value="Cytochrome C3"/>
    <property type="match status" value="1"/>
</dbReference>
<dbReference type="PRINTS" id="PR00609">
    <property type="entry name" value="CYTOCHROMEC3"/>
</dbReference>
<dbReference type="GO" id="GO:0020037">
    <property type="term" value="F:heme binding"/>
    <property type="evidence" value="ECO:0007669"/>
    <property type="project" value="InterPro"/>
</dbReference>
<keyword evidence="1" id="KW-0813">Transport</keyword>
<evidence type="ECO:0000259" key="7">
    <source>
        <dbReference type="Pfam" id="PF02085"/>
    </source>
</evidence>
<organism evidence="8 9">
    <name type="scientific">Eiseniibacteriota bacterium</name>
    <dbReference type="NCBI Taxonomy" id="2212470"/>
    <lineage>
        <taxon>Bacteria</taxon>
        <taxon>Candidatus Eiseniibacteriota</taxon>
    </lineage>
</organism>
<evidence type="ECO:0000256" key="6">
    <source>
        <dbReference type="PIRSR" id="PIRSR602322-1"/>
    </source>
</evidence>
<dbReference type="Pfam" id="PF02085">
    <property type="entry name" value="Cytochrom_CIII"/>
    <property type="match status" value="1"/>
</dbReference>
<dbReference type="AlphaFoldDB" id="A0A938BMN3"/>
<dbReference type="SUPFAM" id="SSF48695">
    <property type="entry name" value="Multiheme cytochromes"/>
    <property type="match status" value="1"/>
</dbReference>
<feature type="binding site" description="axial binding residue" evidence="6">
    <location>
        <position position="109"/>
    </location>
    <ligand>
        <name>heme c</name>
        <dbReference type="ChEBI" id="CHEBI:61717"/>
        <label>1</label>
    </ligand>
    <ligandPart>
        <name>Fe</name>
        <dbReference type="ChEBI" id="CHEBI:18248"/>
    </ligandPart>
</feature>
<keyword evidence="5 6" id="KW-0408">Iron</keyword>
<proteinExistence type="predicted"/>